<dbReference type="Proteomes" id="UP000640531">
    <property type="component" value="Unassembled WGS sequence"/>
</dbReference>
<organism evidence="9 10">
    <name type="scientific">Anabaena lutea FACHB-196</name>
    <dbReference type="NCBI Taxonomy" id="2692881"/>
    <lineage>
        <taxon>Bacteria</taxon>
        <taxon>Bacillati</taxon>
        <taxon>Cyanobacteriota</taxon>
        <taxon>Cyanophyceae</taxon>
        <taxon>Nostocales</taxon>
        <taxon>Nostocaceae</taxon>
        <taxon>Anabaena</taxon>
    </lineage>
</organism>
<evidence type="ECO:0000313" key="9">
    <source>
        <dbReference type="EMBL" id="MBD2571251.1"/>
    </source>
</evidence>
<accession>A0ABR8FN58</accession>
<name>A0ABR8FN58_9NOST</name>
<evidence type="ECO:0000256" key="5">
    <source>
        <dbReference type="ARBA" id="ARBA00022801"/>
    </source>
</evidence>
<evidence type="ECO:0000256" key="8">
    <source>
        <dbReference type="HAMAP-Rule" id="MF_00490"/>
    </source>
</evidence>
<evidence type="ECO:0000256" key="6">
    <source>
        <dbReference type="ARBA" id="ARBA00022842"/>
    </source>
</evidence>
<evidence type="ECO:0000313" key="10">
    <source>
        <dbReference type="Proteomes" id="UP000640531"/>
    </source>
</evidence>
<protein>
    <recommendedName>
        <fullName evidence="4 8">Probable 2-phosphosulfolactate phosphatase</fullName>
        <ecNumber evidence="3 8">3.1.3.71</ecNumber>
    </recommendedName>
</protein>
<comment type="similarity">
    <text evidence="2 8">Belongs to the ComB family.</text>
</comment>
<keyword evidence="6 8" id="KW-0460">Magnesium</keyword>
<evidence type="ECO:0000256" key="4">
    <source>
        <dbReference type="ARBA" id="ARBA00021948"/>
    </source>
</evidence>
<dbReference type="InterPro" id="IPR005238">
    <property type="entry name" value="ComB-like"/>
</dbReference>
<evidence type="ECO:0000256" key="2">
    <source>
        <dbReference type="ARBA" id="ARBA00009997"/>
    </source>
</evidence>
<dbReference type="InterPro" id="IPR036702">
    <property type="entry name" value="ComB-like_sf"/>
</dbReference>
<keyword evidence="10" id="KW-1185">Reference proteome</keyword>
<dbReference type="Pfam" id="PF04029">
    <property type="entry name" value="2-ph_phosp"/>
    <property type="match status" value="1"/>
</dbReference>
<evidence type="ECO:0000256" key="7">
    <source>
        <dbReference type="ARBA" id="ARBA00033711"/>
    </source>
</evidence>
<evidence type="ECO:0000256" key="1">
    <source>
        <dbReference type="ARBA" id="ARBA00001946"/>
    </source>
</evidence>
<dbReference type="RefSeq" id="WP_190720681.1">
    <property type="nucleotide sequence ID" value="NZ_JACJST010000042.1"/>
</dbReference>
<evidence type="ECO:0000256" key="3">
    <source>
        <dbReference type="ARBA" id="ARBA00012953"/>
    </source>
</evidence>
<comment type="caution">
    <text evidence="9">The sequence shown here is derived from an EMBL/GenBank/DDBJ whole genome shotgun (WGS) entry which is preliminary data.</text>
</comment>
<dbReference type="PANTHER" id="PTHR37311">
    <property type="entry name" value="2-PHOSPHOSULFOLACTATE PHOSPHATASE-RELATED"/>
    <property type="match status" value="1"/>
</dbReference>
<gene>
    <name evidence="8" type="primary">comB</name>
    <name evidence="9" type="ORF">H6G59_25855</name>
</gene>
<dbReference type="PANTHER" id="PTHR37311:SF1">
    <property type="entry name" value="2-PHOSPHOSULFOLACTATE PHOSPHATASE-RELATED"/>
    <property type="match status" value="1"/>
</dbReference>
<dbReference type="EMBL" id="JACJST010000042">
    <property type="protein sequence ID" value="MBD2571251.1"/>
    <property type="molecule type" value="Genomic_DNA"/>
</dbReference>
<comment type="catalytic activity">
    <reaction evidence="7 8">
        <text>(2R)-O-phospho-3-sulfolactate + H2O = (2R)-3-sulfolactate + phosphate</text>
        <dbReference type="Rhea" id="RHEA:23416"/>
        <dbReference type="ChEBI" id="CHEBI:15377"/>
        <dbReference type="ChEBI" id="CHEBI:15597"/>
        <dbReference type="ChEBI" id="CHEBI:43474"/>
        <dbReference type="ChEBI" id="CHEBI:58738"/>
        <dbReference type="EC" id="3.1.3.71"/>
    </reaction>
</comment>
<keyword evidence="5 8" id="KW-0378">Hydrolase</keyword>
<reference evidence="9 10" key="1">
    <citation type="journal article" date="2020" name="ISME J.">
        <title>Comparative genomics reveals insights into cyanobacterial evolution and habitat adaptation.</title>
        <authorList>
            <person name="Chen M.Y."/>
            <person name="Teng W.K."/>
            <person name="Zhao L."/>
            <person name="Hu C.X."/>
            <person name="Zhou Y.K."/>
            <person name="Han B.P."/>
            <person name="Song L.R."/>
            <person name="Shu W.S."/>
        </authorList>
    </citation>
    <scope>NUCLEOTIDE SEQUENCE [LARGE SCALE GENOMIC DNA]</scope>
    <source>
        <strain evidence="9 10">FACHB-196</strain>
    </source>
</reference>
<dbReference type="SUPFAM" id="SSF142823">
    <property type="entry name" value="ComB-like"/>
    <property type="match status" value="1"/>
</dbReference>
<comment type="cofactor">
    <cofactor evidence="1 8">
        <name>Mg(2+)</name>
        <dbReference type="ChEBI" id="CHEBI:18420"/>
    </cofactor>
</comment>
<dbReference type="Gene3D" id="3.90.1560.10">
    <property type="entry name" value="ComB-like"/>
    <property type="match status" value="1"/>
</dbReference>
<dbReference type="NCBIfam" id="NF002056">
    <property type="entry name" value="PRK00886.1-5"/>
    <property type="match status" value="1"/>
</dbReference>
<dbReference type="HAMAP" id="MF_00490">
    <property type="entry name" value="ComB"/>
    <property type="match status" value="1"/>
</dbReference>
<proteinExistence type="inferred from homology"/>
<sequence length="246" mass="26678">MKLFVYHTPELTPTEEAPECAIAVDVLRATSTMATVLAAGGEAVQVFSDLDQLIEVSEKWPAQKRLRAGERGGAKVAGFELGNSPLDCTAELVAGRRLFISTTNGTRALQRIQDAPIVLAAALINRAAVVKFLLEKQPETVWIVGSGWEGSFSLEDTVCAGAIAHSICQQSNSSLEEITGNDEVTSAIALYSQWQNDLLGLFHQASHGKRLLRLECLEDLKYCSQTDILDVLPIQQEPGVLKSQTK</sequence>
<dbReference type="EC" id="3.1.3.71" evidence="3 8"/>